<feature type="domain" description="Glucose-methanol-choline oxidoreductase N-terminal" evidence="3">
    <location>
        <begin position="304"/>
        <end position="318"/>
    </location>
</feature>
<evidence type="ECO:0000313" key="5">
    <source>
        <dbReference type="Proteomes" id="UP000759131"/>
    </source>
</evidence>
<dbReference type="PANTHER" id="PTHR11552:SF227">
    <property type="entry name" value="GLUCOSE DEHYDROGENASE [FAD, QUINONE]-LIKE PROTEIN"/>
    <property type="match status" value="1"/>
</dbReference>
<comment type="similarity">
    <text evidence="1">Belongs to the GMC oxidoreductase family.</text>
</comment>
<feature type="transmembrane region" description="Helical" evidence="2">
    <location>
        <begin position="7"/>
        <end position="29"/>
    </location>
</feature>
<dbReference type="InterPro" id="IPR036188">
    <property type="entry name" value="FAD/NAD-bd_sf"/>
</dbReference>
<dbReference type="OrthoDB" id="269227at2759"/>
<proteinExistence type="inferred from homology"/>
<dbReference type="Gene3D" id="3.30.200.20">
    <property type="entry name" value="Phosphorylase Kinase, domain 1"/>
    <property type="match status" value="1"/>
</dbReference>
<feature type="non-terminal residue" evidence="4">
    <location>
        <position position="1"/>
    </location>
</feature>
<evidence type="ECO:0000259" key="3">
    <source>
        <dbReference type="PROSITE" id="PS00624"/>
    </source>
</evidence>
<name>A0A7R9KJW2_9ACAR</name>
<dbReference type="Proteomes" id="UP000759131">
    <property type="component" value="Unassembled WGS sequence"/>
</dbReference>
<evidence type="ECO:0000313" key="4">
    <source>
        <dbReference type="EMBL" id="CAD7624616.1"/>
    </source>
</evidence>
<reference evidence="4" key="1">
    <citation type="submission" date="2020-11" db="EMBL/GenBank/DDBJ databases">
        <authorList>
            <person name="Tran Van P."/>
        </authorList>
    </citation>
    <scope>NUCLEOTIDE SEQUENCE</scope>
</reference>
<dbReference type="InterPro" id="IPR012132">
    <property type="entry name" value="GMC_OxRdtase"/>
</dbReference>
<dbReference type="SUPFAM" id="SSF54373">
    <property type="entry name" value="FAD-linked reductases, C-terminal domain"/>
    <property type="match status" value="1"/>
</dbReference>
<keyword evidence="2" id="KW-1133">Transmembrane helix</keyword>
<dbReference type="Pfam" id="PF01633">
    <property type="entry name" value="Choline_kinase"/>
    <property type="match status" value="1"/>
</dbReference>
<dbReference type="PROSITE" id="PS00624">
    <property type="entry name" value="GMC_OXRED_2"/>
    <property type="match status" value="1"/>
</dbReference>
<dbReference type="SUPFAM" id="SSF51905">
    <property type="entry name" value="FAD/NAD(P)-binding domain"/>
    <property type="match status" value="1"/>
</dbReference>
<dbReference type="GO" id="GO:0016614">
    <property type="term" value="F:oxidoreductase activity, acting on CH-OH group of donors"/>
    <property type="evidence" value="ECO:0007669"/>
    <property type="project" value="InterPro"/>
</dbReference>
<organism evidence="4">
    <name type="scientific">Medioppia subpectinata</name>
    <dbReference type="NCBI Taxonomy" id="1979941"/>
    <lineage>
        <taxon>Eukaryota</taxon>
        <taxon>Metazoa</taxon>
        <taxon>Ecdysozoa</taxon>
        <taxon>Arthropoda</taxon>
        <taxon>Chelicerata</taxon>
        <taxon>Arachnida</taxon>
        <taxon>Acari</taxon>
        <taxon>Acariformes</taxon>
        <taxon>Sarcoptiformes</taxon>
        <taxon>Oribatida</taxon>
        <taxon>Brachypylina</taxon>
        <taxon>Oppioidea</taxon>
        <taxon>Oppiidae</taxon>
        <taxon>Medioppia</taxon>
    </lineage>
</organism>
<keyword evidence="2" id="KW-0812">Transmembrane</keyword>
<sequence>MNSMVRSLAGLPPTVPYFVFIPAVILYIIQSQKQHMSYVDTHQMLPSYDYVVIGAGTGGSVMASRLSENPNRTVLLLEAGGPEWVISDIPRMALLLQQTPIDWQFKTIPQNKSCRGLRGRRSLWPRGRVMGGSSVLNTMIYSRGNRRDYDHWASQEGAVGWSWADLFPYFIKAENNMDPTRVASGYHGRGGPLTVSNELYTSRVSQAFKASGPYVGYPIGSSTGATQSVFEFPQVTIVNGERMSVARAYLEPVAGQRPNLHIFTKSFVTKILFDCEKRATGVEFVRWGVKRVVRVDREVIVSAGAVMSPKLLMLSGIGHRAHLASLNVPVLSDRPVGDNLMDHVATSVTFTLNESVSYDVLRESSPWHVLQYYVNKDNSLSSTILDTMAFVKTKYANQTDDWPDIQYHVLPGSVASDYGLRLRKIQGLTDELFAVFKPYSGLPAVTILPTLLRPQSRGTVRLRSANPFQHPAIDPQFFAVDHDLDVLVEGMKLALAIARAPPLQRYNATPIPDRYPTCDQQPLYSDAYLRCTAQVYTSIIFHPMGTCRMGPIGDPRSVVDLQLRVVGVTGVRVVDASVIPAPVSGNINAPIVAIAEKCADTMRGRRLRPMTPPMSATVIANLPHLPYDAITANEDNTVTDWSSISASFTGQTKGEQPVDINEKCLQLCQKYLSGVWTQLTADRIRTTRLTGGLTNQLYLCEIIDKIEGQKQMVGREADREGDREVVNEVAIRLYGKKYDNKSFDPQNPRFNDTITAALISSLGIGPRLYGLDPSGQVLQYVKHRPFDRNDLNNSELMDQLGRQLARFHAIRAPIRRDRCAHLNYMAVIAAQMTEPVVKELRELYQRNNGQTLDEFDLKGEIQWVLNYIGKHFGDSPLVFGHNDFRGSNIMVTDKGLVLCDFDYSAYAHRGFDFGLFFSTFLTSDDNFEDTFPLEPLIESFVKNYLNECQRLSTGGHKCPDVQSMVREVKVFVMFAYLLMV</sequence>
<keyword evidence="2" id="KW-0472">Membrane</keyword>
<dbReference type="InterPro" id="IPR011009">
    <property type="entry name" value="Kinase-like_dom_sf"/>
</dbReference>
<dbReference type="EMBL" id="OC857023">
    <property type="protein sequence ID" value="CAD7624616.1"/>
    <property type="molecule type" value="Genomic_DNA"/>
</dbReference>
<dbReference type="Pfam" id="PF00732">
    <property type="entry name" value="GMC_oxred_N"/>
    <property type="match status" value="1"/>
</dbReference>
<dbReference type="Pfam" id="PF05199">
    <property type="entry name" value="GMC_oxred_C"/>
    <property type="match status" value="1"/>
</dbReference>
<evidence type="ECO:0000256" key="1">
    <source>
        <dbReference type="ARBA" id="ARBA00010790"/>
    </source>
</evidence>
<dbReference type="Gene3D" id="3.50.50.60">
    <property type="entry name" value="FAD/NAD(P)-binding domain"/>
    <property type="match status" value="1"/>
</dbReference>
<gene>
    <name evidence="4" type="ORF">OSB1V03_LOCUS5059</name>
</gene>
<dbReference type="SUPFAM" id="SSF56112">
    <property type="entry name" value="Protein kinase-like (PK-like)"/>
    <property type="match status" value="1"/>
</dbReference>
<dbReference type="Gene3D" id="3.30.560.10">
    <property type="entry name" value="Glucose Oxidase, domain 3"/>
    <property type="match status" value="1"/>
</dbReference>
<accession>A0A7R9KJW2</accession>
<dbReference type="InterPro" id="IPR000172">
    <property type="entry name" value="GMC_OxRdtase_N"/>
</dbReference>
<dbReference type="GO" id="GO:0050660">
    <property type="term" value="F:flavin adenine dinucleotide binding"/>
    <property type="evidence" value="ECO:0007669"/>
    <property type="project" value="InterPro"/>
</dbReference>
<dbReference type="AlphaFoldDB" id="A0A7R9KJW2"/>
<dbReference type="InterPro" id="IPR007867">
    <property type="entry name" value="GMC_OxRtase_C"/>
</dbReference>
<keyword evidence="5" id="KW-1185">Reference proteome</keyword>
<dbReference type="Gene3D" id="3.90.1200.10">
    <property type="match status" value="1"/>
</dbReference>
<dbReference type="EMBL" id="CAJPIZ010002448">
    <property type="protein sequence ID" value="CAG2105046.1"/>
    <property type="molecule type" value="Genomic_DNA"/>
</dbReference>
<evidence type="ECO:0000256" key="2">
    <source>
        <dbReference type="SAM" id="Phobius"/>
    </source>
</evidence>
<protein>
    <recommendedName>
        <fullName evidence="3">Glucose-methanol-choline oxidoreductase N-terminal domain-containing protein</fullName>
    </recommendedName>
</protein>
<dbReference type="PANTHER" id="PTHR11552">
    <property type="entry name" value="GLUCOSE-METHANOL-CHOLINE GMC OXIDOREDUCTASE"/>
    <property type="match status" value="1"/>
</dbReference>